<sequence>MTAPHAPRAAGPAPRAGGAPRPGDAPRATRIRQVHTP</sequence>
<name>A0A853A0M0_9ACTN</name>
<organism evidence="2 3">
    <name type="scientific">Allostreptomyces psammosilenae</name>
    <dbReference type="NCBI Taxonomy" id="1892865"/>
    <lineage>
        <taxon>Bacteria</taxon>
        <taxon>Bacillati</taxon>
        <taxon>Actinomycetota</taxon>
        <taxon>Actinomycetes</taxon>
        <taxon>Kitasatosporales</taxon>
        <taxon>Streptomycetaceae</taxon>
        <taxon>Allostreptomyces</taxon>
    </lineage>
</organism>
<dbReference type="AlphaFoldDB" id="A0A853A0M0"/>
<gene>
    <name evidence="2" type="ORF">FHU37_004706</name>
</gene>
<dbReference type="EMBL" id="JACBZD010000002">
    <property type="protein sequence ID" value="NYI07677.1"/>
    <property type="molecule type" value="Genomic_DNA"/>
</dbReference>
<keyword evidence="3" id="KW-1185">Reference proteome</keyword>
<comment type="caution">
    <text evidence="2">The sequence shown here is derived from an EMBL/GenBank/DDBJ whole genome shotgun (WGS) entry which is preliminary data.</text>
</comment>
<evidence type="ECO:0000313" key="3">
    <source>
        <dbReference type="Proteomes" id="UP000567795"/>
    </source>
</evidence>
<reference evidence="2 3" key="1">
    <citation type="submission" date="2020-07" db="EMBL/GenBank/DDBJ databases">
        <title>Sequencing the genomes of 1000 actinobacteria strains.</title>
        <authorList>
            <person name="Klenk H.-P."/>
        </authorList>
    </citation>
    <scope>NUCLEOTIDE SEQUENCE [LARGE SCALE GENOMIC DNA]</scope>
    <source>
        <strain evidence="2 3">DSM 42178</strain>
    </source>
</reference>
<feature type="region of interest" description="Disordered" evidence="1">
    <location>
        <begin position="1"/>
        <end position="37"/>
    </location>
</feature>
<evidence type="ECO:0000256" key="1">
    <source>
        <dbReference type="SAM" id="MobiDB-lite"/>
    </source>
</evidence>
<dbReference type="Proteomes" id="UP000567795">
    <property type="component" value="Unassembled WGS sequence"/>
</dbReference>
<accession>A0A853A0M0</accession>
<proteinExistence type="predicted"/>
<protein>
    <submittedName>
        <fullName evidence="2">Uncharacterized protein</fullName>
    </submittedName>
</protein>
<evidence type="ECO:0000313" key="2">
    <source>
        <dbReference type="EMBL" id="NYI07677.1"/>
    </source>
</evidence>
<feature type="compositionally biased region" description="Low complexity" evidence="1">
    <location>
        <begin position="1"/>
        <end position="28"/>
    </location>
</feature>